<protein>
    <submittedName>
        <fullName evidence="5">Cellulose-binding domain-containing protein</fullName>
    </submittedName>
</protein>
<organism evidence="5 6">
    <name type="scientific">Cellulomonas fengjieae</name>
    <dbReference type="NCBI Taxonomy" id="2819978"/>
    <lineage>
        <taxon>Bacteria</taxon>
        <taxon>Bacillati</taxon>
        <taxon>Actinomycetota</taxon>
        <taxon>Actinomycetes</taxon>
        <taxon>Micrococcales</taxon>
        <taxon>Cellulomonadaceae</taxon>
        <taxon>Cellulomonas</taxon>
    </lineage>
</organism>
<evidence type="ECO:0000313" key="6">
    <source>
        <dbReference type="Proteomes" id="UP000678317"/>
    </source>
</evidence>
<name>A0ABS3SKZ7_9CELL</name>
<dbReference type="InterPro" id="IPR012291">
    <property type="entry name" value="CBM2_carb-bd_dom_sf"/>
</dbReference>
<evidence type="ECO:0000313" key="5">
    <source>
        <dbReference type="EMBL" id="MBO3086411.1"/>
    </source>
</evidence>
<evidence type="ECO:0000256" key="1">
    <source>
        <dbReference type="ARBA" id="ARBA00022801"/>
    </source>
</evidence>
<feature type="compositionally biased region" description="Polar residues" evidence="3">
    <location>
        <begin position="758"/>
        <end position="768"/>
    </location>
</feature>
<dbReference type="RefSeq" id="WP_208290446.1">
    <property type="nucleotide sequence ID" value="NZ_CP074404.1"/>
</dbReference>
<reference evidence="5 6" key="1">
    <citation type="submission" date="2021-03" db="EMBL/GenBank/DDBJ databases">
        <title>novel species in genus Cellulomonas.</title>
        <authorList>
            <person name="Zhang G."/>
        </authorList>
    </citation>
    <scope>NUCLEOTIDE SEQUENCE [LARGE SCALE GENOMIC DNA]</scope>
    <source>
        <strain evidence="6">zg-ZUI188</strain>
    </source>
</reference>
<sequence length="768" mass="79148">MGRWGRGVVAVVVLVVVGAGLAAAVRHLRPDKTVVVPATWAQSWERGHVREGRDVVLAWGDLAGADPATAPPGLRFDPARALAQLDALYALDVHDLGVVDDRGAIARHKIVVVVDGTWSRGPGSGPRTAVPGGGLAQPGRGATGTVSNGVGLLRVDVAALTARGHESATAPPTGQPAPAGGSEFDPSWDLARGFAEVVQGFAVLDTPGGGFASDDAATYWAASAAYLATVAAPGGIGNPADLVRSPQLHWPSPRLGDGSWLLLQYLAERDGEQLLASLWREAEAGEDPLSAYKRLTGLSQADLNRRVAEYALRTVSWDFANGSAIADAVDKLDPVLLADRTTPVQAVDGDPGHYRVLDAFAPSDYGFTIVRLAPDPGARAIHLRLRGHEVAPDAGLSFGFVVLRDGVPRYSPVTESLDQEVQLTLRTDEQVYLVVVGAPTVHHPHASDEGFGEVARYPYEFRVSGASVPADGTEPIPSGGHRHPNGGGWVDDAATVDPTAFVGPDAVVRGDAQVRGNVRIEGRAWVEAGAVAEGDVVVRDVALLRSSAHLSGSVVVGGDAVVDFRCTAGSYLTYDPARSCDGRAGEPDANPAPTPMTAADLALSAVPGPTGTPTPGPTSPTPAPSTAPTPAPTAPPDEPDVPTVPSAPPTQGGVEPPEPVPASACSAAYTVTSHWSSEGQNWFQAQVVVTAGSSGVGGWAVGWTLPAGGQVTSVWNARLGTSGSAVTAENMSYNGSLRPGDTATFGFQGTAPGETGRQAPQVTCTRTR</sequence>
<dbReference type="SUPFAM" id="SSF51161">
    <property type="entry name" value="Trimeric LpxA-like enzymes"/>
    <property type="match status" value="1"/>
</dbReference>
<accession>A0ABS3SKZ7</accession>
<evidence type="ECO:0000259" key="4">
    <source>
        <dbReference type="PROSITE" id="PS51173"/>
    </source>
</evidence>
<feature type="domain" description="CBM2" evidence="4">
    <location>
        <begin position="658"/>
        <end position="767"/>
    </location>
</feature>
<comment type="caution">
    <text evidence="5">The sequence shown here is derived from an EMBL/GenBank/DDBJ whole genome shotgun (WGS) entry which is preliminary data.</text>
</comment>
<feature type="region of interest" description="Disordered" evidence="3">
    <location>
        <begin position="746"/>
        <end position="768"/>
    </location>
</feature>
<keyword evidence="2" id="KW-0326">Glycosidase</keyword>
<proteinExistence type="predicted"/>
<dbReference type="SMART" id="SM00637">
    <property type="entry name" value="CBD_II"/>
    <property type="match status" value="1"/>
</dbReference>
<feature type="compositionally biased region" description="Pro residues" evidence="3">
    <location>
        <begin position="610"/>
        <end position="636"/>
    </location>
</feature>
<dbReference type="InterPro" id="IPR001919">
    <property type="entry name" value="CBD2"/>
</dbReference>
<keyword evidence="1" id="KW-0378">Hydrolase</keyword>
<dbReference type="Pfam" id="PF00553">
    <property type="entry name" value="CBM_2"/>
    <property type="match status" value="1"/>
</dbReference>
<dbReference type="InterPro" id="IPR011004">
    <property type="entry name" value="Trimer_LpxA-like_sf"/>
</dbReference>
<gene>
    <name evidence="5" type="ORF">J4035_17340</name>
</gene>
<dbReference type="Gene3D" id="2.160.10.10">
    <property type="entry name" value="Hexapeptide repeat proteins"/>
    <property type="match status" value="1"/>
</dbReference>
<evidence type="ECO:0000256" key="2">
    <source>
        <dbReference type="ARBA" id="ARBA00023295"/>
    </source>
</evidence>
<dbReference type="Pfam" id="PF19527">
    <property type="entry name" value="DUF6055"/>
    <property type="match status" value="2"/>
</dbReference>
<dbReference type="SUPFAM" id="SSF49384">
    <property type="entry name" value="Carbohydrate-binding domain"/>
    <property type="match status" value="1"/>
</dbReference>
<dbReference type="InterPro" id="IPR008965">
    <property type="entry name" value="CBM2/CBM3_carb-bd_dom_sf"/>
</dbReference>
<feature type="region of interest" description="Disordered" evidence="3">
    <location>
        <begin position="575"/>
        <end position="662"/>
    </location>
</feature>
<dbReference type="EMBL" id="JAGFBM010000010">
    <property type="protein sequence ID" value="MBO3086411.1"/>
    <property type="molecule type" value="Genomic_DNA"/>
</dbReference>
<keyword evidence="6" id="KW-1185">Reference proteome</keyword>
<dbReference type="InterPro" id="IPR045690">
    <property type="entry name" value="DUF6055"/>
</dbReference>
<evidence type="ECO:0000256" key="3">
    <source>
        <dbReference type="SAM" id="MobiDB-lite"/>
    </source>
</evidence>
<dbReference type="PROSITE" id="PS51173">
    <property type="entry name" value="CBM2"/>
    <property type="match status" value="1"/>
</dbReference>
<dbReference type="Proteomes" id="UP000678317">
    <property type="component" value="Unassembled WGS sequence"/>
</dbReference>
<dbReference type="Gene3D" id="2.60.40.290">
    <property type="match status" value="1"/>
</dbReference>